<proteinExistence type="predicted"/>
<dbReference type="EMBL" id="CP031222">
    <property type="protein sequence ID" value="AXI03361.1"/>
    <property type="molecule type" value="Genomic_DNA"/>
</dbReference>
<protein>
    <submittedName>
        <fullName evidence="1">Uncharacterized protein</fullName>
    </submittedName>
</protein>
<dbReference type="KEGG" id="mbah:HYN46_11205"/>
<evidence type="ECO:0000313" key="1">
    <source>
        <dbReference type="EMBL" id="AXI03361.1"/>
    </source>
</evidence>
<organism evidence="1 2">
    <name type="scientific">Aquirhabdus parva</name>
    <dbReference type="NCBI Taxonomy" id="2283318"/>
    <lineage>
        <taxon>Bacteria</taxon>
        <taxon>Pseudomonadati</taxon>
        <taxon>Pseudomonadota</taxon>
        <taxon>Gammaproteobacteria</taxon>
        <taxon>Moraxellales</taxon>
        <taxon>Moraxellaceae</taxon>
        <taxon>Aquirhabdus</taxon>
    </lineage>
</organism>
<reference evidence="1 2" key="1">
    <citation type="submission" date="2018-07" db="EMBL/GenBank/DDBJ databases">
        <title>Genome sequencing of Moraxellaceae gen. HYN0046.</title>
        <authorList>
            <person name="Kim M."/>
            <person name="Yi H."/>
        </authorList>
    </citation>
    <scope>NUCLEOTIDE SEQUENCE [LARGE SCALE GENOMIC DNA]</scope>
    <source>
        <strain evidence="1 2">HYN0046</strain>
    </source>
</reference>
<keyword evidence="2" id="KW-1185">Reference proteome</keyword>
<dbReference type="AlphaFoldDB" id="A0A345P7V2"/>
<sequence length="154" mass="17829">MQIIRHVPPFSTQRYDQQKAQREQAIEKQIADRHLVETYTSSDRAVLQRDRELSEIDNQIKRGEQQSQELTTALNSSISLAAGYERNNKPIPVNIKSQLDNNRQLLAQSTTNVTSLKTKREQAAKQFANDIIQLKRIERQRMTQQEGTIESNPR</sequence>
<gene>
    <name evidence="1" type="ORF">HYN46_11205</name>
</gene>
<accession>A0A345P7V2</accession>
<dbReference type="Proteomes" id="UP000253940">
    <property type="component" value="Chromosome"/>
</dbReference>
<evidence type="ECO:0000313" key="2">
    <source>
        <dbReference type="Proteomes" id="UP000253940"/>
    </source>
</evidence>
<dbReference type="OrthoDB" id="6711589at2"/>
<name>A0A345P7V2_9GAMM</name>